<feature type="compositionally biased region" description="Low complexity" evidence="1">
    <location>
        <begin position="13"/>
        <end position="47"/>
    </location>
</feature>
<dbReference type="RefSeq" id="XP_003115027.2">
    <property type="nucleotide sequence ID" value="XM_003114979.2"/>
</dbReference>
<organism evidence="2 3">
    <name type="scientific">Caenorhabditis remanei</name>
    <name type="common">Caenorhabditis vulgaris</name>
    <dbReference type="NCBI Taxonomy" id="31234"/>
    <lineage>
        <taxon>Eukaryota</taxon>
        <taxon>Metazoa</taxon>
        <taxon>Ecdysozoa</taxon>
        <taxon>Nematoda</taxon>
        <taxon>Chromadorea</taxon>
        <taxon>Rhabditida</taxon>
        <taxon>Rhabditina</taxon>
        <taxon>Rhabditomorpha</taxon>
        <taxon>Rhabditoidea</taxon>
        <taxon>Rhabditidae</taxon>
        <taxon>Peloderinae</taxon>
        <taxon>Caenorhabditis</taxon>
    </lineage>
</organism>
<dbReference type="EMBL" id="WUAV01000001">
    <property type="protein sequence ID" value="KAF1770035.1"/>
    <property type="molecule type" value="Genomic_DNA"/>
</dbReference>
<dbReference type="AlphaFoldDB" id="A0A6A5HR05"/>
<dbReference type="CTD" id="9817838"/>
<protein>
    <submittedName>
        <fullName evidence="2">Uncharacterized protein</fullName>
    </submittedName>
</protein>
<evidence type="ECO:0000313" key="3">
    <source>
        <dbReference type="Proteomes" id="UP000483820"/>
    </source>
</evidence>
<name>A0A6A5HR05_CAERE</name>
<dbReference type="GeneID" id="9817838"/>
<gene>
    <name evidence="2" type="ORF">GCK72_001852</name>
</gene>
<sequence length="70" mass="7152">MQVCRFLQTTTESSLVATSSTGSSVSTTSSDSHVTTASPPAPISPLLAPPITLQDVMTHASADHLTPNGN</sequence>
<comment type="caution">
    <text evidence="2">The sequence shown here is derived from an EMBL/GenBank/DDBJ whole genome shotgun (WGS) entry which is preliminary data.</text>
</comment>
<dbReference type="Proteomes" id="UP000483820">
    <property type="component" value="Chromosome I"/>
</dbReference>
<proteinExistence type="predicted"/>
<feature type="region of interest" description="Disordered" evidence="1">
    <location>
        <begin position="1"/>
        <end position="47"/>
    </location>
</feature>
<dbReference type="KEGG" id="crq:GCK72_001852"/>
<accession>A0A6A5HR05</accession>
<reference evidence="2 3" key="1">
    <citation type="submission" date="2019-12" db="EMBL/GenBank/DDBJ databases">
        <title>Chromosome-level assembly of the Caenorhabditis remanei genome.</title>
        <authorList>
            <person name="Teterina A.A."/>
            <person name="Willis J.H."/>
            <person name="Phillips P.C."/>
        </authorList>
    </citation>
    <scope>NUCLEOTIDE SEQUENCE [LARGE SCALE GENOMIC DNA]</scope>
    <source>
        <strain evidence="2 3">PX506</strain>
        <tissue evidence="2">Whole organism</tissue>
    </source>
</reference>
<evidence type="ECO:0000256" key="1">
    <source>
        <dbReference type="SAM" id="MobiDB-lite"/>
    </source>
</evidence>
<evidence type="ECO:0000313" key="2">
    <source>
        <dbReference type="EMBL" id="KAF1770035.1"/>
    </source>
</evidence>